<dbReference type="STRING" id="185761.SAMN05660282_01490"/>
<reference evidence="3 4" key="1">
    <citation type="submission" date="2016-10" db="EMBL/GenBank/DDBJ databases">
        <authorList>
            <person name="de Groot N.N."/>
        </authorList>
    </citation>
    <scope>NUCLEOTIDE SEQUENCE [LARGE SCALE GENOMIC DNA]</scope>
    <source>
        <strain>J11</strain>
        <strain evidence="4">PG 39</strain>
    </source>
</reference>
<sequence length="579" mass="63203">MTSAKDSVANEGQNSALSATPSTPSSRSRRSKTRDTRTVRRTKVSTATHGSRRAWRKAEARAKNNPGSSMSDAELHDNWLDQVAVEEPAGGHRPVWNRVYETFGLPIMWLRRGWTFVSTTPGKMVTLTLILSIAILAAGYSMAQSADQRRQSLDVLVNTTEPMSYSAHNLYTSLSLADAIATTGFVQSGVENAETRARYSNSIDQAAIATVRSAYGTASMNSRAMELITTIQREVPVYTGLVETARANHRIGNPVGTAYMAEASDLMRSRILPAAAELFEISSRQVSDSQKSLSRPQWIPLSGLAAALLFLPLAQWWLWRITRRRLNRGFLVATALMAVAMAWVSASNWMTWQAGTRGFEEASMPWDSLTNSRIEAHQARTSETLSLVRRQSVESTAPALGLAPGEDSLKPGQSGEINQTDGAAPSDPTTSLSSGAVSFDEAWLSVESALNDMEAADTTASPKEVHAEIERAREALHAWEDAHHRLVDAINEGDYQQAVDISTRVDGPITHGQPTAAQSYARLDASLSRLISEARTTMRSFINDGLAATNLVSRAVMILSLLSVVAIWMGIRPRLQEYL</sequence>
<feature type="transmembrane region" description="Helical" evidence="2">
    <location>
        <begin position="124"/>
        <end position="143"/>
    </location>
</feature>
<evidence type="ECO:0000313" key="3">
    <source>
        <dbReference type="EMBL" id="SFG63871.1"/>
    </source>
</evidence>
<keyword evidence="2" id="KW-1133">Transmembrane helix</keyword>
<protein>
    <submittedName>
        <fullName evidence="3">Uncharacterized protein</fullName>
    </submittedName>
</protein>
<dbReference type="AlphaFoldDB" id="A0A1I2TNH5"/>
<feature type="transmembrane region" description="Helical" evidence="2">
    <location>
        <begin position="551"/>
        <end position="571"/>
    </location>
</feature>
<keyword evidence="2" id="KW-0812">Transmembrane</keyword>
<evidence type="ECO:0000313" key="4">
    <source>
        <dbReference type="Proteomes" id="UP000199065"/>
    </source>
</evidence>
<feature type="region of interest" description="Disordered" evidence="1">
    <location>
        <begin position="1"/>
        <end position="71"/>
    </location>
</feature>
<keyword evidence="4" id="KW-1185">Reference proteome</keyword>
<keyword evidence="2" id="KW-0472">Membrane</keyword>
<evidence type="ECO:0000256" key="1">
    <source>
        <dbReference type="SAM" id="MobiDB-lite"/>
    </source>
</evidence>
<proteinExistence type="predicted"/>
<dbReference type="RefSeq" id="WP_177180110.1">
    <property type="nucleotide sequence ID" value="NZ_FOPJ01000008.1"/>
</dbReference>
<feature type="transmembrane region" description="Helical" evidence="2">
    <location>
        <begin position="298"/>
        <end position="318"/>
    </location>
</feature>
<feature type="region of interest" description="Disordered" evidence="1">
    <location>
        <begin position="399"/>
        <end position="434"/>
    </location>
</feature>
<gene>
    <name evidence="3" type="ORF">SAMN05660282_01490</name>
</gene>
<feature type="compositionally biased region" description="Polar residues" evidence="1">
    <location>
        <begin position="1"/>
        <end position="17"/>
    </location>
</feature>
<dbReference type="Proteomes" id="UP000199065">
    <property type="component" value="Unassembled WGS sequence"/>
</dbReference>
<organism evidence="3 4">
    <name type="scientific">Corynebacterium spheniscorum</name>
    <dbReference type="NCBI Taxonomy" id="185761"/>
    <lineage>
        <taxon>Bacteria</taxon>
        <taxon>Bacillati</taxon>
        <taxon>Actinomycetota</taxon>
        <taxon>Actinomycetes</taxon>
        <taxon>Mycobacteriales</taxon>
        <taxon>Corynebacteriaceae</taxon>
        <taxon>Corynebacterium</taxon>
    </lineage>
</organism>
<accession>A0A1I2TNH5</accession>
<dbReference type="EMBL" id="FOPJ01000008">
    <property type="protein sequence ID" value="SFG63871.1"/>
    <property type="molecule type" value="Genomic_DNA"/>
</dbReference>
<name>A0A1I2TNH5_9CORY</name>
<feature type="compositionally biased region" description="Polar residues" evidence="1">
    <location>
        <begin position="415"/>
        <end position="434"/>
    </location>
</feature>
<evidence type="ECO:0000256" key="2">
    <source>
        <dbReference type="SAM" id="Phobius"/>
    </source>
</evidence>
<feature type="transmembrane region" description="Helical" evidence="2">
    <location>
        <begin position="330"/>
        <end position="352"/>
    </location>
</feature>